<dbReference type="Gene3D" id="2.60.40.1760">
    <property type="entry name" value="glycosyl hydrolase (family 31)"/>
    <property type="match status" value="1"/>
</dbReference>
<comment type="similarity">
    <text evidence="1 2">Belongs to the glycosyl hydrolase 31 family.</text>
</comment>
<dbReference type="Proteomes" id="UP000242310">
    <property type="component" value="Unassembled WGS sequence"/>
</dbReference>
<keyword evidence="6" id="KW-1185">Reference proteome</keyword>
<gene>
    <name evidence="5" type="ORF">B0H94_10536</name>
</gene>
<dbReference type="InterPro" id="IPR000322">
    <property type="entry name" value="Glyco_hydro_31_TIM"/>
</dbReference>
<evidence type="ECO:0000256" key="2">
    <source>
        <dbReference type="RuleBase" id="RU361185"/>
    </source>
</evidence>
<organism evidence="5 6">
    <name type="scientific">Salsuginibacillus halophilus</name>
    <dbReference type="NCBI Taxonomy" id="517424"/>
    <lineage>
        <taxon>Bacteria</taxon>
        <taxon>Bacillati</taxon>
        <taxon>Bacillota</taxon>
        <taxon>Bacilli</taxon>
        <taxon>Bacillales</taxon>
        <taxon>Bacillaceae</taxon>
        <taxon>Salsuginibacillus</taxon>
    </lineage>
</organism>
<evidence type="ECO:0000313" key="5">
    <source>
        <dbReference type="EMBL" id="PSL46886.1"/>
    </source>
</evidence>
<dbReference type="EMBL" id="PYAV01000005">
    <property type="protein sequence ID" value="PSL46886.1"/>
    <property type="molecule type" value="Genomic_DNA"/>
</dbReference>
<dbReference type="InterPro" id="IPR044112">
    <property type="entry name" value="YihQ_TIM-like"/>
</dbReference>
<dbReference type="InterPro" id="IPR048395">
    <property type="entry name" value="Glyco_hydro_31_C"/>
</dbReference>
<dbReference type="SUPFAM" id="SSF51011">
    <property type="entry name" value="Glycosyl hydrolase domain"/>
    <property type="match status" value="1"/>
</dbReference>
<keyword evidence="2" id="KW-0326">Glycosidase</keyword>
<dbReference type="InterPro" id="IPR011013">
    <property type="entry name" value="Gal_mutarotase_sf_dom"/>
</dbReference>
<evidence type="ECO:0000256" key="1">
    <source>
        <dbReference type="ARBA" id="ARBA00007806"/>
    </source>
</evidence>
<proteinExistence type="inferred from homology"/>
<name>A0A2P8HL03_9BACI</name>
<dbReference type="PANTHER" id="PTHR46959:SF2">
    <property type="entry name" value="SULFOQUINOVOSIDASE"/>
    <property type="match status" value="1"/>
</dbReference>
<dbReference type="AlphaFoldDB" id="A0A2P8HL03"/>
<evidence type="ECO:0000259" key="3">
    <source>
        <dbReference type="Pfam" id="PF01055"/>
    </source>
</evidence>
<dbReference type="InterPro" id="IPR013780">
    <property type="entry name" value="Glyco_hydro_b"/>
</dbReference>
<dbReference type="GO" id="GO:0004553">
    <property type="term" value="F:hydrolase activity, hydrolyzing O-glycosyl compounds"/>
    <property type="evidence" value="ECO:0007669"/>
    <property type="project" value="InterPro"/>
</dbReference>
<dbReference type="GO" id="GO:0030246">
    <property type="term" value="F:carbohydrate binding"/>
    <property type="evidence" value="ECO:0007669"/>
    <property type="project" value="InterPro"/>
</dbReference>
<dbReference type="OrthoDB" id="176168at2"/>
<dbReference type="Pfam" id="PF01055">
    <property type="entry name" value="Glyco_hydro_31_2nd"/>
    <property type="match status" value="1"/>
</dbReference>
<dbReference type="GO" id="GO:0005975">
    <property type="term" value="P:carbohydrate metabolic process"/>
    <property type="evidence" value="ECO:0007669"/>
    <property type="project" value="InterPro"/>
</dbReference>
<dbReference type="PANTHER" id="PTHR46959">
    <property type="entry name" value="SULFOQUINOVOSIDASE"/>
    <property type="match status" value="1"/>
</dbReference>
<accession>A0A2P8HL03</accession>
<dbReference type="CDD" id="cd14752">
    <property type="entry name" value="GH31_N"/>
    <property type="match status" value="1"/>
</dbReference>
<dbReference type="RefSeq" id="WP_106588223.1">
    <property type="nucleotide sequence ID" value="NZ_PYAV01000005.1"/>
</dbReference>
<dbReference type="InterPro" id="IPR017853">
    <property type="entry name" value="GH"/>
</dbReference>
<keyword evidence="2" id="KW-0378">Hydrolase</keyword>
<dbReference type="Pfam" id="PF21365">
    <property type="entry name" value="Glyco_hydro_31_3rd"/>
    <property type="match status" value="1"/>
</dbReference>
<reference evidence="5 6" key="1">
    <citation type="submission" date="2018-03" db="EMBL/GenBank/DDBJ databases">
        <title>Genomic Encyclopedia of Type Strains, Phase III (KMG-III): the genomes of soil and plant-associated and newly described type strains.</title>
        <authorList>
            <person name="Whitman W."/>
        </authorList>
    </citation>
    <scope>NUCLEOTIDE SEQUENCE [LARGE SCALE GENOMIC DNA]</scope>
    <source>
        <strain evidence="5 6">CGMCC 1.07653</strain>
    </source>
</reference>
<feature type="domain" description="Glycosyl hydrolase family 31 C-terminal" evidence="4">
    <location>
        <begin position="583"/>
        <end position="667"/>
    </location>
</feature>
<evidence type="ECO:0000259" key="4">
    <source>
        <dbReference type="Pfam" id="PF21365"/>
    </source>
</evidence>
<feature type="domain" description="Glycoside hydrolase family 31 TIM barrel" evidence="3">
    <location>
        <begin position="247"/>
        <end position="571"/>
    </location>
</feature>
<dbReference type="InterPro" id="IPR052990">
    <property type="entry name" value="Sulfoquinovosidase_GH31"/>
</dbReference>
<dbReference type="CDD" id="cd06594">
    <property type="entry name" value="GH31_glucosidase_YihQ"/>
    <property type="match status" value="1"/>
</dbReference>
<dbReference type="Gene3D" id="3.20.20.80">
    <property type="entry name" value="Glycosidases"/>
    <property type="match status" value="1"/>
</dbReference>
<dbReference type="NCBIfam" id="NF007746">
    <property type="entry name" value="PRK10426.1"/>
    <property type="match status" value="1"/>
</dbReference>
<evidence type="ECO:0000313" key="6">
    <source>
        <dbReference type="Proteomes" id="UP000242310"/>
    </source>
</evidence>
<protein>
    <submittedName>
        <fullName evidence="5">Alpha-glucosidase</fullName>
    </submittedName>
</protein>
<dbReference type="SUPFAM" id="SSF51445">
    <property type="entry name" value="(Trans)glycosidases"/>
    <property type="match status" value="1"/>
</dbReference>
<dbReference type="Gene3D" id="2.60.40.1180">
    <property type="entry name" value="Golgi alpha-mannosidase II"/>
    <property type="match status" value="1"/>
</dbReference>
<comment type="caution">
    <text evidence="5">The sequence shown here is derived from an EMBL/GenBank/DDBJ whole genome shotgun (WGS) entry which is preliminary data.</text>
</comment>
<sequence>MTSAWKNRVQFNESSGGELELWFDERLILKHESSSPMIYLGVGHESVEMYRGNFDIEDYLEERVALRHIEWEETAESVNLHLKPYAGSSFTLQASIQLYNDQLRIDFTPSEPVYNRFWLRVSASEEEAVYGCGEQLSYFNMRGQNFPLWTSEPGVGRNKSTYTTFLADVKDRAGGDYYNTNYPQPTFISTEKYICHVATTAYAEFNFKNQAWHELQAWEIPEAVWFETGESYKDLTERVTEHFGRPPELPDWTYEGIWLGVQGGTDQVQHKLDRARQKGLKVGALWCQDWQGKRVTSFGKRLMWNWKWNPEMYPGLDEKVKEWKSEGVRFLGYINPYVAIDGDLYEEASQKGYVALTADGHDYIVDFGEFYCGVVDFTNPAAYEWYKSVIKDEMIDFGMDGWMADFGEYLPSDVHLYNGESAMIMHNAWPAIWAKVNHDAVKEAGRWGDIVYFMRAGFTGIQGTCPLLWAGDQSVNWSMDDGLASVIPGALSAGMSGCGLHHSDIGGYTSLHGNKRPKELLLRWLDMAVFTPVIRTHEGNRPDDCFQFDDDEESLEHFVDMTNIYTALAPYTKAVVQETAERGIPAQRPLFMEYEADEVAYQLQYEYMYGPDLLVAPVHDENVQDWTVYLPEDKWVHLWTGKAYEGAGEVTVEAPIGQPPVFYRAESAYASLFASLPKQKVYSS</sequence>
<dbReference type="SUPFAM" id="SSF74650">
    <property type="entry name" value="Galactose mutarotase-like"/>
    <property type="match status" value="1"/>
</dbReference>